<protein>
    <submittedName>
        <fullName evidence="3">Exported protein</fullName>
    </submittedName>
</protein>
<dbReference type="OrthoDB" id="5290981at2"/>
<feature type="region of interest" description="Disordered" evidence="1">
    <location>
        <begin position="33"/>
        <end position="57"/>
    </location>
</feature>
<reference evidence="4" key="1">
    <citation type="journal article" date="2013" name="ISME J.">
        <title>A small predatory core genome in the divergent marine Bacteriovorax marinus SJ and the terrestrial Bdellovibrio bacteriovorus.</title>
        <authorList>
            <person name="Crossman L.C."/>
            <person name="Chen H."/>
            <person name="Cerdeno-Tarraga A.M."/>
            <person name="Brooks K."/>
            <person name="Quail M.A."/>
            <person name="Pineiro S.A."/>
            <person name="Hobley L."/>
            <person name="Sockett R.E."/>
            <person name="Bentley S.D."/>
            <person name="Parkhill J."/>
            <person name="Williams H.N."/>
            <person name="Stine O.C."/>
        </authorList>
    </citation>
    <scope>NUCLEOTIDE SEQUENCE [LARGE SCALE GENOMIC DNA]</scope>
    <source>
        <strain evidence="4">ATCC BAA-682 / DSM 15412 / SJ</strain>
    </source>
</reference>
<evidence type="ECO:0000256" key="2">
    <source>
        <dbReference type="SAM" id="SignalP"/>
    </source>
</evidence>
<feature type="chain" id="PRO_5003154345" evidence="2">
    <location>
        <begin position="21"/>
        <end position="256"/>
    </location>
</feature>
<dbReference type="InterPro" id="IPR023346">
    <property type="entry name" value="Lysozyme-like_dom_sf"/>
</dbReference>
<organism evidence="3 4">
    <name type="scientific">Halobacteriovorax marinus (strain ATCC BAA-682 / DSM 15412 / SJ)</name>
    <name type="common">Bacteriovorax marinus</name>
    <dbReference type="NCBI Taxonomy" id="862908"/>
    <lineage>
        <taxon>Bacteria</taxon>
        <taxon>Pseudomonadati</taxon>
        <taxon>Bdellovibrionota</taxon>
        <taxon>Bacteriovoracia</taxon>
        <taxon>Bacteriovoracales</taxon>
        <taxon>Halobacteriovoraceae</taxon>
        <taxon>Halobacteriovorax</taxon>
    </lineage>
</organism>
<evidence type="ECO:0000256" key="1">
    <source>
        <dbReference type="SAM" id="MobiDB-lite"/>
    </source>
</evidence>
<dbReference type="SUPFAM" id="SSF53955">
    <property type="entry name" value="Lysozyme-like"/>
    <property type="match status" value="1"/>
</dbReference>
<name>E1X0Z5_HALMS</name>
<dbReference type="RefSeq" id="WP_014245834.1">
    <property type="nucleotide sequence ID" value="NC_016620.1"/>
</dbReference>
<dbReference type="KEGG" id="bmx:BMS_3321"/>
<dbReference type="Proteomes" id="UP000008963">
    <property type="component" value="Chromosome"/>
</dbReference>
<dbReference type="AlphaFoldDB" id="E1X0Z5"/>
<dbReference type="eggNOG" id="ENOG502ZWCV">
    <property type="taxonomic scope" value="Bacteria"/>
</dbReference>
<dbReference type="EMBL" id="FQ312005">
    <property type="protein sequence ID" value="CBW28065.1"/>
    <property type="molecule type" value="Genomic_DNA"/>
</dbReference>
<evidence type="ECO:0000313" key="4">
    <source>
        <dbReference type="Proteomes" id="UP000008963"/>
    </source>
</evidence>
<dbReference type="HOGENOM" id="CLU_1084895_0_0_7"/>
<gene>
    <name evidence="3" type="ordered locus">BMS_3321</name>
</gene>
<evidence type="ECO:0000313" key="3">
    <source>
        <dbReference type="EMBL" id="CBW28065.1"/>
    </source>
</evidence>
<keyword evidence="4" id="KW-1185">Reference proteome</keyword>
<sequence>MKNLLKALSLFLLFSMSALTQDIVDINSVVKKSTNPPSGDCHDCRTSSNTGGHPLPTEHRKDGLYFNEKCTNFIKANGESGEWGNLITSYIDEVGGEESLFLNDELRGMTAQPRTCPNWYNLNTNQRKEFWVWMMASIAHIESSCDKGKVNTGRVPNPSDRPRGLFQLNTLKKNRSWRGSNCKFPSGAEHTNKPVNQIRCSMDIMHELLKGKGGEYKSNGKIFPTNSYWEKLRPSNSKTGGKIGKLVRGYPPCKVE</sequence>
<accession>E1X0Z5</accession>
<keyword evidence="2" id="KW-0732">Signal</keyword>
<feature type="signal peptide" evidence="2">
    <location>
        <begin position="1"/>
        <end position="20"/>
    </location>
</feature>
<proteinExistence type="predicted"/>
<dbReference type="PATRIC" id="fig|862908.3.peg.3174"/>